<dbReference type="Pfam" id="PF16212">
    <property type="entry name" value="PhoLip_ATPase_C"/>
    <property type="match status" value="1"/>
</dbReference>
<dbReference type="Pfam" id="PF13246">
    <property type="entry name" value="Cation_ATPase"/>
    <property type="match status" value="1"/>
</dbReference>
<sequence length="1046" mass="118011">MAEGEPAPGCPGGRQRLPAFTWEVRANDRSYHRQVRKKFAFCLSKRKYSGNAIRTAKYNLLTFLPLNLYEQFHRMANLYFVFVILLQTFPEISTLPWYTLLFPLSCLLLIRGLRDLIDDIGRHRSDSSINNRPCEILAGRRFRWQKWRDICVGDIVRLRKDSVVPADLLLLCSSEPSSLCYVETADIDGETNLKFRQALLVTHQELGSEESMAAFDGESAGWGRLWPVPWDGFSLGNSLLPRPHQSSKRLAARGEPSGDLHFHFGNVSCPGLDSKIMRNSGKIKRKKTKLDQLMDRLVVVIFLVLLLTSLGLAVASGFWARTFQEKHSYLAALYEHTSPAQQAFLNFWGFTILLSIIIPMSMYITLEFIYLVNSCFINWDLEMYYGAKDIPAEARSTSLSDQLGQIEFIFSDKTGTLTQNIMSFKKCCINGTIYAWGWFFLPGKLIHKHQRFMSKKETEESFLLYLDEGRGHGAVVWLGGSVCNPRSSPADQLVYQAASPDEEALVLAASSLGYTFLARTQDSITIRELGRTRTYEVLAVLDFNSERKRMSVLVRDPQGTIRLYTKGADSVILERLQRRGRSESLTERALDRFAEETLRTLCVASREVSEPEFRAWSRRRGEAAALLQRREQELHGLYEEMERGLQLLGATAIEDKLQDGVPETIQLLKLGNIKVWVLTGDKQETAMNIGYACRTLLSLVLQTGEVLKEKKGWPWRWLCRDGAEAWQEQAGLVEKAFVELASSCQAVICCRVTPKQKALMVQLVKKHKKAVTLAIGDGANDVNMIKTADIGVGISGLEGLQAVQCSDYALAQFCFLQRLLLVHGRWNYLRICSFLRCFFYKTFAGLLTQVWFAFHSGFTAQPLYEGWFLALYNIFYTAYPLLSVGLLEQDVSAKKSLEFPELYVVGQQDKLFNYRVFGVTLLHGVGTSLISFYITLWAFEDHVGTKAVGDYESFSVTVALSALLSVLIVLSTQYWTVLSFLMVTASLLLFCLFSFLTQSADAFRIAPAIFRFPGELPWASPGPFPSLALLPGAVSHPGDHLFIATS</sequence>
<evidence type="ECO:0000256" key="7">
    <source>
        <dbReference type="ARBA" id="ARBA00022967"/>
    </source>
</evidence>
<keyword evidence="4" id="KW-0547">Nucleotide-binding</keyword>
<name>A0A803VHD3_FICAL</name>
<keyword evidence="5" id="KW-0067">ATP-binding</keyword>
<reference evidence="13" key="3">
    <citation type="submission" date="2025-09" db="UniProtKB">
        <authorList>
            <consortium name="Ensembl"/>
        </authorList>
    </citation>
    <scope>IDENTIFICATION</scope>
</reference>
<keyword evidence="9 10" id="KW-0472">Membrane</keyword>
<protein>
    <submittedName>
        <fullName evidence="13">ATPase phospholipid transporting 8B3</fullName>
    </submittedName>
</protein>
<dbReference type="Proteomes" id="UP000016665">
    <property type="component" value="Chromosome 28"/>
</dbReference>
<feature type="domain" description="P-type ATPase C-terminal" evidence="12">
    <location>
        <begin position="803"/>
        <end position="1003"/>
    </location>
</feature>
<evidence type="ECO:0000256" key="4">
    <source>
        <dbReference type="ARBA" id="ARBA00022741"/>
    </source>
</evidence>
<comment type="subcellular location">
    <subcellularLocation>
        <location evidence="1">Membrane</location>
        <topology evidence="1">Multi-pass membrane protein</topology>
    </subcellularLocation>
</comment>
<feature type="transmembrane region" description="Helical" evidence="10">
    <location>
        <begin position="866"/>
        <end position="887"/>
    </location>
</feature>
<evidence type="ECO:0000259" key="12">
    <source>
        <dbReference type="Pfam" id="PF16212"/>
    </source>
</evidence>
<dbReference type="InterPro" id="IPR008250">
    <property type="entry name" value="ATPase_P-typ_transduc_dom_A_sf"/>
</dbReference>
<dbReference type="PROSITE" id="PS00154">
    <property type="entry name" value="ATPASE_E1_E2"/>
    <property type="match status" value="1"/>
</dbReference>
<keyword evidence="6" id="KW-0460">Magnesium</keyword>
<feature type="transmembrane region" description="Helical" evidence="10">
    <location>
        <begin position="297"/>
        <end position="320"/>
    </location>
</feature>
<dbReference type="InterPro" id="IPR001757">
    <property type="entry name" value="P_typ_ATPase"/>
</dbReference>
<dbReference type="SUPFAM" id="SSF81665">
    <property type="entry name" value="Calcium ATPase, transmembrane domain M"/>
    <property type="match status" value="1"/>
</dbReference>
<dbReference type="GO" id="GO:0007030">
    <property type="term" value="P:Golgi organization"/>
    <property type="evidence" value="ECO:0007669"/>
    <property type="project" value="TreeGrafter"/>
</dbReference>
<dbReference type="GO" id="GO:0016887">
    <property type="term" value="F:ATP hydrolysis activity"/>
    <property type="evidence" value="ECO:0007669"/>
    <property type="project" value="InterPro"/>
</dbReference>
<dbReference type="InterPro" id="IPR023214">
    <property type="entry name" value="HAD_sf"/>
</dbReference>
<dbReference type="GO" id="GO:0005524">
    <property type="term" value="F:ATP binding"/>
    <property type="evidence" value="ECO:0007669"/>
    <property type="project" value="UniProtKB-KW"/>
</dbReference>
<evidence type="ECO:0000256" key="2">
    <source>
        <dbReference type="ARBA" id="ARBA00022692"/>
    </source>
</evidence>
<dbReference type="SFLD" id="SFLDF00027">
    <property type="entry name" value="p-type_atpase"/>
    <property type="match status" value="1"/>
</dbReference>
<dbReference type="InterPro" id="IPR032631">
    <property type="entry name" value="P-type_ATPase_N"/>
</dbReference>
<dbReference type="InterPro" id="IPR036412">
    <property type="entry name" value="HAD-like_sf"/>
</dbReference>
<dbReference type="InterPro" id="IPR023299">
    <property type="entry name" value="ATPase_P-typ_cyto_dom_N"/>
</dbReference>
<dbReference type="GO" id="GO:0005802">
    <property type="term" value="C:trans-Golgi network"/>
    <property type="evidence" value="ECO:0007669"/>
    <property type="project" value="TreeGrafter"/>
</dbReference>
<feature type="domain" description="P-type ATPase N-terminal" evidence="11">
    <location>
        <begin position="25"/>
        <end position="100"/>
    </location>
</feature>
<dbReference type="SUPFAM" id="SSF81660">
    <property type="entry name" value="Metal cation-transporting ATPase, ATP-binding domain N"/>
    <property type="match status" value="1"/>
</dbReference>
<dbReference type="Pfam" id="PF16209">
    <property type="entry name" value="PhoLip_ATPase_N"/>
    <property type="match status" value="1"/>
</dbReference>
<dbReference type="NCBIfam" id="TIGR01494">
    <property type="entry name" value="ATPase_P-type"/>
    <property type="match status" value="1"/>
</dbReference>
<keyword evidence="3" id="KW-0479">Metal-binding</keyword>
<dbReference type="PANTHER" id="PTHR24092">
    <property type="entry name" value="PROBABLE PHOSPHOLIPID-TRANSPORTING ATPASE"/>
    <property type="match status" value="1"/>
</dbReference>
<keyword evidence="8 10" id="KW-1133">Transmembrane helix</keyword>
<dbReference type="Gene3D" id="3.40.50.1000">
    <property type="entry name" value="HAD superfamily/HAD-like"/>
    <property type="match status" value="1"/>
</dbReference>
<dbReference type="SUPFAM" id="SSF81653">
    <property type="entry name" value="Calcium ATPase, transduction domain A"/>
    <property type="match status" value="1"/>
</dbReference>
<evidence type="ECO:0000256" key="9">
    <source>
        <dbReference type="ARBA" id="ARBA00023136"/>
    </source>
</evidence>
<evidence type="ECO:0000256" key="8">
    <source>
        <dbReference type="ARBA" id="ARBA00022989"/>
    </source>
</evidence>
<keyword evidence="2 10" id="KW-0812">Transmembrane</keyword>
<accession>A0A803VHD3</accession>
<dbReference type="InterPro" id="IPR044492">
    <property type="entry name" value="P_typ_ATPase_HD_dom"/>
</dbReference>
<dbReference type="SFLD" id="SFLDG00002">
    <property type="entry name" value="C1.7:_P-type_atpase_like"/>
    <property type="match status" value="1"/>
</dbReference>
<dbReference type="GO" id="GO:0005886">
    <property type="term" value="C:plasma membrane"/>
    <property type="evidence" value="ECO:0007669"/>
    <property type="project" value="TreeGrafter"/>
</dbReference>
<dbReference type="Gene3D" id="3.40.1110.10">
    <property type="entry name" value="Calcium-transporting ATPase, cytoplasmic domain N"/>
    <property type="match status" value="1"/>
</dbReference>
<dbReference type="AlphaFoldDB" id="A0A803VHD3"/>
<dbReference type="InterPro" id="IPR018303">
    <property type="entry name" value="ATPase_P-typ_P_site"/>
</dbReference>
<proteinExistence type="predicted"/>
<evidence type="ECO:0000256" key="1">
    <source>
        <dbReference type="ARBA" id="ARBA00004141"/>
    </source>
</evidence>
<feature type="transmembrane region" description="Helical" evidence="10">
    <location>
        <begin position="72"/>
        <end position="89"/>
    </location>
</feature>
<organism evidence="13 14">
    <name type="scientific">Ficedula albicollis</name>
    <name type="common">Collared flycatcher</name>
    <name type="synonym">Muscicapa albicollis</name>
    <dbReference type="NCBI Taxonomy" id="59894"/>
    <lineage>
        <taxon>Eukaryota</taxon>
        <taxon>Metazoa</taxon>
        <taxon>Chordata</taxon>
        <taxon>Craniata</taxon>
        <taxon>Vertebrata</taxon>
        <taxon>Euteleostomi</taxon>
        <taxon>Archelosauria</taxon>
        <taxon>Archosauria</taxon>
        <taxon>Dinosauria</taxon>
        <taxon>Saurischia</taxon>
        <taxon>Theropoda</taxon>
        <taxon>Coelurosauria</taxon>
        <taxon>Aves</taxon>
        <taxon>Neognathae</taxon>
        <taxon>Neoaves</taxon>
        <taxon>Telluraves</taxon>
        <taxon>Australaves</taxon>
        <taxon>Passeriformes</taxon>
        <taxon>Muscicapidae</taxon>
        <taxon>Ficedula</taxon>
    </lineage>
</organism>
<dbReference type="InterPro" id="IPR023298">
    <property type="entry name" value="ATPase_P-typ_TM_dom_sf"/>
</dbReference>
<evidence type="ECO:0000256" key="3">
    <source>
        <dbReference type="ARBA" id="ARBA00022723"/>
    </source>
</evidence>
<dbReference type="PANTHER" id="PTHR24092:SF78">
    <property type="entry name" value="PHOSPHOLIPID-TRANSPORTING ATPASE IK"/>
    <property type="match status" value="1"/>
</dbReference>
<dbReference type="GeneTree" id="ENSGT00940000160463"/>
<evidence type="ECO:0000256" key="10">
    <source>
        <dbReference type="SAM" id="Phobius"/>
    </source>
</evidence>
<feature type="transmembrane region" description="Helical" evidence="10">
    <location>
        <begin position="951"/>
        <end position="970"/>
    </location>
</feature>
<feature type="transmembrane region" description="Helical" evidence="10">
    <location>
        <begin position="347"/>
        <end position="372"/>
    </location>
</feature>
<dbReference type="Gene3D" id="2.70.150.10">
    <property type="entry name" value="Calcium-transporting ATPase, cytoplasmic transduction domain A"/>
    <property type="match status" value="1"/>
</dbReference>
<evidence type="ECO:0000259" key="11">
    <source>
        <dbReference type="Pfam" id="PF16209"/>
    </source>
</evidence>
<evidence type="ECO:0000256" key="5">
    <source>
        <dbReference type="ARBA" id="ARBA00022840"/>
    </source>
</evidence>
<feature type="transmembrane region" description="Helical" evidence="10">
    <location>
        <begin position="916"/>
        <end position="939"/>
    </location>
</feature>
<dbReference type="Ensembl" id="ENSFALT00000042942.1">
    <property type="protein sequence ID" value="ENSFALP00000022139.1"/>
    <property type="gene ID" value="ENSFALG00000013734.2"/>
</dbReference>
<reference evidence="13 14" key="1">
    <citation type="journal article" date="2012" name="Nature">
        <title>The genomic landscape of species divergence in Ficedula flycatchers.</title>
        <authorList>
            <person name="Ellegren H."/>
            <person name="Smeds L."/>
            <person name="Burri R."/>
            <person name="Olason P.I."/>
            <person name="Backstrom N."/>
            <person name="Kawakami T."/>
            <person name="Kunstner A."/>
            <person name="Makinen H."/>
            <person name="Nadachowska-Brzyska K."/>
            <person name="Qvarnstrom A."/>
            <person name="Uebbing S."/>
            <person name="Wolf J.B."/>
        </authorList>
    </citation>
    <scope>NUCLEOTIDE SEQUENCE [LARGE SCALE GENOMIC DNA]</scope>
</reference>
<evidence type="ECO:0000313" key="13">
    <source>
        <dbReference type="Ensembl" id="ENSFALP00000022139.1"/>
    </source>
</evidence>
<gene>
    <name evidence="13" type="primary">ATP8B3</name>
</gene>
<dbReference type="GO" id="GO:0046872">
    <property type="term" value="F:metal ion binding"/>
    <property type="evidence" value="ECO:0007669"/>
    <property type="project" value="UniProtKB-KW"/>
</dbReference>
<dbReference type="InterPro" id="IPR032630">
    <property type="entry name" value="P_typ_ATPase_c"/>
</dbReference>
<evidence type="ECO:0000256" key="6">
    <source>
        <dbReference type="ARBA" id="ARBA00022842"/>
    </source>
</evidence>
<keyword evidence="14" id="KW-1185">Reference proteome</keyword>
<dbReference type="SUPFAM" id="SSF56784">
    <property type="entry name" value="HAD-like"/>
    <property type="match status" value="1"/>
</dbReference>
<feature type="transmembrane region" description="Helical" evidence="10">
    <location>
        <begin position="977"/>
        <end position="996"/>
    </location>
</feature>
<dbReference type="SFLD" id="SFLDS00003">
    <property type="entry name" value="Haloacid_Dehalogenase"/>
    <property type="match status" value="1"/>
</dbReference>
<reference evidence="13" key="2">
    <citation type="submission" date="2025-08" db="UniProtKB">
        <authorList>
            <consortium name="Ensembl"/>
        </authorList>
    </citation>
    <scope>IDENTIFICATION</scope>
</reference>
<dbReference type="GO" id="GO:0045332">
    <property type="term" value="P:phospholipid translocation"/>
    <property type="evidence" value="ECO:0007669"/>
    <property type="project" value="TreeGrafter"/>
</dbReference>
<evidence type="ECO:0000313" key="14">
    <source>
        <dbReference type="Proteomes" id="UP000016665"/>
    </source>
</evidence>
<keyword evidence="7" id="KW-1278">Translocase</keyword>
<dbReference type="GO" id="GO:0140326">
    <property type="term" value="F:ATPase-coupled intramembrane lipid transporter activity"/>
    <property type="evidence" value="ECO:0007669"/>
    <property type="project" value="TreeGrafter"/>
</dbReference>
<dbReference type="PRINTS" id="PR00119">
    <property type="entry name" value="CATATPASE"/>
</dbReference>